<evidence type="ECO:0000313" key="2">
    <source>
        <dbReference type="Proteomes" id="UP000233551"/>
    </source>
</evidence>
<accession>A0A2I0KE95</accession>
<reference evidence="1 2" key="1">
    <citation type="submission" date="2017-11" db="EMBL/GenBank/DDBJ databases">
        <title>De-novo sequencing of pomegranate (Punica granatum L.) genome.</title>
        <authorList>
            <person name="Akparov Z."/>
            <person name="Amiraslanov A."/>
            <person name="Hajiyeva S."/>
            <person name="Abbasov M."/>
            <person name="Kaur K."/>
            <person name="Hamwieh A."/>
            <person name="Solovyev V."/>
            <person name="Salamov A."/>
            <person name="Braich B."/>
            <person name="Kosarev P."/>
            <person name="Mahmoud A."/>
            <person name="Hajiyev E."/>
            <person name="Babayeva S."/>
            <person name="Izzatullayeva V."/>
            <person name="Mammadov A."/>
            <person name="Mammadov A."/>
            <person name="Sharifova S."/>
            <person name="Ojaghi J."/>
            <person name="Eynullazada K."/>
            <person name="Bayramov B."/>
            <person name="Abdulazimova A."/>
            <person name="Shahmuradov I."/>
        </authorList>
    </citation>
    <scope>NUCLEOTIDE SEQUENCE [LARGE SCALE GENOMIC DNA]</scope>
    <source>
        <strain evidence="2">cv. AG2017</strain>
        <tissue evidence="1">Leaf</tissue>
    </source>
</reference>
<gene>
    <name evidence="1" type="ORF">CRG98_012838</name>
</gene>
<protein>
    <submittedName>
        <fullName evidence="1">Uncharacterized protein</fullName>
    </submittedName>
</protein>
<organism evidence="1 2">
    <name type="scientific">Punica granatum</name>
    <name type="common">Pomegranate</name>
    <dbReference type="NCBI Taxonomy" id="22663"/>
    <lineage>
        <taxon>Eukaryota</taxon>
        <taxon>Viridiplantae</taxon>
        <taxon>Streptophyta</taxon>
        <taxon>Embryophyta</taxon>
        <taxon>Tracheophyta</taxon>
        <taxon>Spermatophyta</taxon>
        <taxon>Magnoliopsida</taxon>
        <taxon>eudicotyledons</taxon>
        <taxon>Gunneridae</taxon>
        <taxon>Pentapetalae</taxon>
        <taxon>rosids</taxon>
        <taxon>malvids</taxon>
        <taxon>Myrtales</taxon>
        <taxon>Lythraceae</taxon>
        <taxon>Punica</taxon>
    </lineage>
</organism>
<dbReference type="EMBL" id="PGOL01000657">
    <property type="protein sequence ID" value="PKI66832.1"/>
    <property type="molecule type" value="Genomic_DNA"/>
</dbReference>
<proteinExistence type="predicted"/>
<evidence type="ECO:0000313" key="1">
    <source>
        <dbReference type="EMBL" id="PKI66832.1"/>
    </source>
</evidence>
<dbReference type="Proteomes" id="UP000233551">
    <property type="component" value="Unassembled WGS sequence"/>
</dbReference>
<dbReference type="AlphaFoldDB" id="A0A2I0KE95"/>
<sequence>MKELGQLAGNPNPTIEVADAHRECQKPRGWDQILINSRARAANLQPRPTSMVTGILCGCMRPRW</sequence>
<comment type="caution">
    <text evidence="1">The sequence shown here is derived from an EMBL/GenBank/DDBJ whole genome shotgun (WGS) entry which is preliminary data.</text>
</comment>
<name>A0A2I0KE95_PUNGR</name>
<keyword evidence="2" id="KW-1185">Reference proteome</keyword>